<evidence type="ECO:0000313" key="2">
    <source>
        <dbReference type="Proteomes" id="UP000298030"/>
    </source>
</evidence>
<protein>
    <submittedName>
        <fullName evidence="1">Uncharacterized protein</fullName>
    </submittedName>
</protein>
<dbReference type="AlphaFoldDB" id="A0A4Y7T431"/>
<comment type="caution">
    <text evidence="1">The sequence shown here is derived from an EMBL/GenBank/DDBJ whole genome shotgun (WGS) entry which is preliminary data.</text>
</comment>
<dbReference type="Proteomes" id="UP000298030">
    <property type="component" value="Unassembled WGS sequence"/>
</dbReference>
<reference evidence="1 2" key="1">
    <citation type="journal article" date="2019" name="Nat. Ecol. Evol.">
        <title>Megaphylogeny resolves global patterns of mushroom evolution.</title>
        <authorList>
            <person name="Varga T."/>
            <person name="Krizsan K."/>
            <person name="Foldi C."/>
            <person name="Dima B."/>
            <person name="Sanchez-Garcia M."/>
            <person name="Sanchez-Ramirez S."/>
            <person name="Szollosi G.J."/>
            <person name="Szarkandi J.G."/>
            <person name="Papp V."/>
            <person name="Albert L."/>
            <person name="Andreopoulos W."/>
            <person name="Angelini C."/>
            <person name="Antonin V."/>
            <person name="Barry K.W."/>
            <person name="Bougher N.L."/>
            <person name="Buchanan P."/>
            <person name="Buyck B."/>
            <person name="Bense V."/>
            <person name="Catcheside P."/>
            <person name="Chovatia M."/>
            <person name="Cooper J."/>
            <person name="Damon W."/>
            <person name="Desjardin D."/>
            <person name="Finy P."/>
            <person name="Geml J."/>
            <person name="Haridas S."/>
            <person name="Hughes K."/>
            <person name="Justo A."/>
            <person name="Karasinski D."/>
            <person name="Kautmanova I."/>
            <person name="Kiss B."/>
            <person name="Kocsube S."/>
            <person name="Kotiranta H."/>
            <person name="LaButti K.M."/>
            <person name="Lechner B.E."/>
            <person name="Liimatainen K."/>
            <person name="Lipzen A."/>
            <person name="Lukacs Z."/>
            <person name="Mihaltcheva S."/>
            <person name="Morgado L.N."/>
            <person name="Niskanen T."/>
            <person name="Noordeloos M.E."/>
            <person name="Ohm R.A."/>
            <person name="Ortiz-Santana B."/>
            <person name="Ovrebo C."/>
            <person name="Racz N."/>
            <person name="Riley R."/>
            <person name="Savchenko A."/>
            <person name="Shiryaev A."/>
            <person name="Soop K."/>
            <person name="Spirin V."/>
            <person name="Szebenyi C."/>
            <person name="Tomsovsky M."/>
            <person name="Tulloss R.E."/>
            <person name="Uehling J."/>
            <person name="Grigoriev I.V."/>
            <person name="Vagvolgyi C."/>
            <person name="Papp T."/>
            <person name="Martin F.M."/>
            <person name="Miettinen O."/>
            <person name="Hibbett D.S."/>
            <person name="Nagy L.G."/>
        </authorList>
    </citation>
    <scope>NUCLEOTIDE SEQUENCE [LARGE SCALE GENOMIC DNA]</scope>
    <source>
        <strain evidence="1 2">FP101781</strain>
    </source>
</reference>
<sequence length="482" mass="54126">MDISSCPTPPPIDSLPEEVIEKILLLVVRSSPDTREVLTTLPLVCKTWASLLDLQVFRSYLALDFKDRVSSSAGNGEVALRNLLRTIDKFFFDKQSDGTSPCTLVLKTGYSHDLDQLRYCDNNPNPIEFIDTFGIDGQLSGFTACKISEADICVDPVSTWGARMPRVLADYVTKHGKIAAQMPELTNFQLTAHYITPWMKCIPWSQLKALTLRIEAADIEDIFEVFHQCRENLEEVYLQAKAGQRDIDRESFASSRSRFRVLKSFKLVVDIDDAHQPRGNVLDYLFNSVEFPEVRSVSVQLRGRIPPASVNRSSASSSTSARSSRTCASSILNSSANHPSTQCWTRENSGTTSWEEKYGKIPEYDMRAHERQVFMSLFGNLPEGLKSLILVADVQEGLRPVEVFGMYDLLSQGQAATGAAGLGRFSLSGPAAAQCERFINQDLPERDLRLSVGIWDNDAAFEEFREDFPDEEEEDDYMDMYD</sequence>
<accession>A0A4Y7T431</accession>
<gene>
    <name evidence="1" type="ORF">FA13DRAFT_1815887</name>
</gene>
<dbReference type="InterPro" id="IPR036047">
    <property type="entry name" value="F-box-like_dom_sf"/>
</dbReference>
<dbReference type="EMBL" id="QPFP01000033">
    <property type="protein sequence ID" value="TEB28352.1"/>
    <property type="molecule type" value="Genomic_DNA"/>
</dbReference>
<dbReference type="SUPFAM" id="SSF81383">
    <property type="entry name" value="F-box domain"/>
    <property type="match status" value="1"/>
</dbReference>
<keyword evidence="2" id="KW-1185">Reference proteome</keyword>
<organism evidence="1 2">
    <name type="scientific">Coprinellus micaceus</name>
    <name type="common">Glistening ink-cap mushroom</name>
    <name type="synonym">Coprinus micaceus</name>
    <dbReference type="NCBI Taxonomy" id="71717"/>
    <lineage>
        <taxon>Eukaryota</taxon>
        <taxon>Fungi</taxon>
        <taxon>Dikarya</taxon>
        <taxon>Basidiomycota</taxon>
        <taxon>Agaricomycotina</taxon>
        <taxon>Agaricomycetes</taxon>
        <taxon>Agaricomycetidae</taxon>
        <taxon>Agaricales</taxon>
        <taxon>Agaricineae</taxon>
        <taxon>Psathyrellaceae</taxon>
        <taxon>Coprinellus</taxon>
    </lineage>
</organism>
<proteinExistence type="predicted"/>
<evidence type="ECO:0000313" key="1">
    <source>
        <dbReference type="EMBL" id="TEB28352.1"/>
    </source>
</evidence>
<name>A0A4Y7T431_COPMI</name>